<comment type="caution">
    <text evidence="3">The sequence shown here is derived from an EMBL/GenBank/DDBJ whole genome shotgun (WGS) entry which is preliminary data.</text>
</comment>
<proteinExistence type="predicted"/>
<dbReference type="PANTHER" id="PTHR46388">
    <property type="entry name" value="NHL REPEAT-CONTAINING PROTEIN 2"/>
    <property type="match status" value="1"/>
</dbReference>
<accession>A0A401ZA06</accession>
<evidence type="ECO:0000256" key="1">
    <source>
        <dbReference type="ARBA" id="ARBA00022737"/>
    </source>
</evidence>
<organism evidence="3 4">
    <name type="scientific">Dictyobacter aurantiacus</name>
    <dbReference type="NCBI Taxonomy" id="1936993"/>
    <lineage>
        <taxon>Bacteria</taxon>
        <taxon>Bacillati</taxon>
        <taxon>Chloroflexota</taxon>
        <taxon>Ktedonobacteria</taxon>
        <taxon>Ktedonobacterales</taxon>
        <taxon>Dictyobacteraceae</taxon>
        <taxon>Dictyobacter</taxon>
    </lineage>
</organism>
<dbReference type="Gene3D" id="3.40.30.10">
    <property type="entry name" value="Glutaredoxin"/>
    <property type="match status" value="1"/>
</dbReference>
<dbReference type="PANTHER" id="PTHR46388:SF2">
    <property type="entry name" value="NHL REPEAT-CONTAINING PROTEIN 2"/>
    <property type="match status" value="1"/>
</dbReference>
<keyword evidence="1" id="KW-0677">Repeat</keyword>
<dbReference type="Pfam" id="PF01436">
    <property type="entry name" value="NHL"/>
    <property type="match status" value="2"/>
</dbReference>
<dbReference type="Proteomes" id="UP000287224">
    <property type="component" value="Unassembled WGS sequence"/>
</dbReference>
<dbReference type="SUPFAM" id="SSF63825">
    <property type="entry name" value="YWTD domain"/>
    <property type="match status" value="1"/>
</dbReference>
<name>A0A401ZA06_9CHLR</name>
<dbReference type="SUPFAM" id="SSF52833">
    <property type="entry name" value="Thioredoxin-like"/>
    <property type="match status" value="1"/>
</dbReference>
<dbReference type="AlphaFoldDB" id="A0A401ZA06"/>
<gene>
    <name evidence="3" type="ORF">KDAU_10390</name>
</gene>
<dbReference type="InterPro" id="IPR013766">
    <property type="entry name" value="Thioredoxin_domain"/>
</dbReference>
<dbReference type="InterPro" id="IPR001258">
    <property type="entry name" value="NHL_repeat"/>
</dbReference>
<evidence type="ECO:0000313" key="4">
    <source>
        <dbReference type="Proteomes" id="UP000287224"/>
    </source>
</evidence>
<dbReference type="PROSITE" id="PS51352">
    <property type="entry name" value="THIOREDOXIN_2"/>
    <property type="match status" value="1"/>
</dbReference>
<protein>
    <recommendedName>
        <fullName evidence="2">Thioredoxin domain-containing protein</fullName>
    </recommendedName>
</protein>
<keyword evidence="4" id="KW-1185">Reference proteome</keyword>
<dbReference type="InterPro" id="IPR011042">
    <property type="entry name" value="6-blade_b-propeller_TolB-like"/>
</dbReference>
<reference evidence="4" key="1">
    <citation type="submission" date="2018-12" db="EMBL/GenBank/DDBJ databases">
        <title>Tengunoibacter tsumagoiensis gen. nov., sp. nov., Dictyobacter kobayashii sp. nov., D. alpinus sp. nov., and D. joshuensis sp. nov. and description of Dictyobacteraceae fam. nov. within the order Ktedonobacterales isolated from Tengu-no-mugimeshi.</title>
        <authorList>
            <person name="Wang C.M."/>
            <person name="Zheng Y."/>
            <person name="Sakai Y."/>
            <person name="Toyoda A."/>
            <person name="Minakuchi Y."/>
            <person name="Abe K."/>
            <person name="Yokota A."/>
            <person name="Yabe S."/>
        </authorList>
    </citation>
    <scope>NUCLEOTIDE SEQUENCE [LARGE SCALE GENOMIC DNA]</scope>
    <source>
        <strain evidence="4">S-27</strain>
    </source>
</reference>
<evidence type="ECO:0000313" key="3">
    <source>
        <dbReference type="EMBL" id="GCE03710.1"/>
    </source>
</evidence>
<dbReference type="InterPro" id="IPR036249">
    <property type="entry name" value="Thioredoxin-like_sf"/>
</dbReference>
<feature type="domain" description="Thioredoxin" evidence="2">
    <location>
        <begin position="6"/>
        <end position="151"/>
    </location>
</feature>
<dbReference type="Gene3D" id="2.120.10.30">
    <property type="entry name" value="TolB, C-terminal domain"/>
    <property type="match status" value="3"/>
</dbReference>
<dbReference type="OrthoDB" id="9799230at2"/>
<sequence>MNRPQFRGEVRAPDFPTNLDWINSDHPLRMEELRGQLVILHFWTFCCINCMHALAQLRTIAAAFPDTLTVISVHSPKFPREQFTNSVRDAVLRYGIEHPVVNDRSMYLWQQYTIRAWPSLVFIDPEGRVIQRREGEIDPAQAIALIKPMMEEFETRGLLTHQPLRFAHEVATESQLAFPGKVAVDSAHDRLLISDTGHHRIIESGLDGHIRWIIGTGEMGRADGGFDRAQFNRPQGIHLVGDQLYVADTDNHLIRRVDLSIRQVVTIAGTGEQYGLSRTPTSGPAHTVALNSPWDLQWRHDPLAHRDDLFIAMAGNHQIAVLHLDNGVIEPFAGRGPEGIGDGTYEEAFFAQPNSLALSKETLYVADSETSAVRAIDLGTAPEVRTLVGQGLFIFGDQDGAGNEVRLQHVQALCVWRQQLYLADTYNNRIKILHPETRQVITLAGTGTGGLKNGTFLEAQFNEPAGITAAAGKLYVADTNNSAIRVLDLDTQTVSTLHIHV</sequence>
<dbReference type="RefSeq" id="WP_126594952.1">
    <property type="nucleotide sequence ID" value="NZ_BIFQ01000001.1"/>
</dbReference>
<dbReference type="EMBL" id="BIFQ01000001">
    <property type="protein sequence ID" value="GCE03710.1"/>
    <property type="molecule type" value="Genomic_DNA"/>
</dbReference>
<dbReference type="InterPro" id="IPR012336">
    <property type="entry name" value="Thioredoxin-like_fold"/>
</dbReference>
<dbReference type="Pfam" id="PF13905">
    <property type="entry name" value="Thioredoxin_8"/>
    <property type="match status" value="1"/>
</dbReference>
<evidence type="ECO:0000259" key="2">
    <source>
        <dbReference type="PROSITE" id="PS51352"/>
    </source>
</evidence>